<dbReference type="PANTHER" id="PTHR18849:SF0">
    <property type="entry name" value="CILIA- AND FLAGELLA-ASSOCIATED PROTEIN 410-RELATED"/>
    <property type="match status" value="1"/>
</dbReference>
<dbReference type="SUPFAM" id="SSF52058">
    <property type="entry name" value="L domain-like"/>
    <property type="match status" value="1"/>
</dbReference>
<dbReference type="GO" id="GO:0005929">
    <property type="term" value="C:cilium"/>
    <property type="evidence" value="ECO:0007669"/>
    <property type="project" value="UniProtKB-SubCell"/>
</dbReference>
<sequence length="405" mass="47441">MVRITEDLVRKKAEHNEGIIGTLEELSLHQEDVEKIEHLNNWCKELQILYLQANLISKIENLNKLKKLQYLNMAINNVEVIENLERCESLEKLDLTLNFVGDLESVCSLKDNVHLRELILTGNPCCEYEGYREYVIAQLPQLTSLDVKEITRSERIKALQNLPTIEKSIRAQQEAYRKQRDEQRVRMSRKDTSHLTDDEFWQTISEHCPESRLDIANRHKRAREKEKMEAGEDEEEPSARRSVRLFSKDGGRPLNVNQAKLDFHLDDADPAQFVLDVAIYKFLDANLIDVDLQPIYVKITIKGKIFQIVFPEEIHVEKSTCQRSQSSGHLILKMPKVNYKQRLHAAKITKEKIEKEEKPKAKNNNHQYLEVQEKHDDMDYSKIVERNNKVRDLYDDPEVPPLEYC</sequence>
<feature type="compositionally biased region" description="Basic and acidic residues" evidence="10">
    <location>
        <begin position="221"/>
        <end position="230"/>
    </location>
</feature>
<reference evidence="12 13" key="1">
    <citation type="submission" date="2019-01" db="EMBL/GenBank/DDBJ databases">
        <authorList>
            <person name="Sayadi A."/>
        </authorList>
    </citation>
    <scope>NUCLEOTIDE SEQUENCE [LARGE SCALE GENOMIC DNA]</scope>
</reference>
<keyword evidence="13" id="KW-1185">Reference proteome</keyword>
<dbReference type="Gene3D" id="3.80.10.10">
    <property type="entry name" value="Ribonuclease Inhibitor"/>
    <property type="match status" value="1"/>
</dbReference>
<name>A0A653CNW1_CALMS</name>
<dbReference type="InterPro" id="IPR003603">
    <property type="entry name" value="U2A'_phosphoprotein32A_C"/>
</dbReference>
<evidence type="ECO:0000313" key="12">
    <source>
        <dbReference type="EMBL" id="VEN49446.1"/>
    </source>
</evidence>
<evidence type="ECO:0000256" key="4">
    <source>
        <dbReference type="ARBA" id="ARBA00022614"/>
    </source>
</evidence>
<protein>
    <recommendedName>
        <fullName evidence="11">U2A'/phosphoprotein 32 family A C-terminal domain-containing protein</fullName>
    </recommendedName>
</protein>
<evidence type="ECO:0000256" key="8">
    <source>
        <dbReference type="ARBA" id="ARBA00023273"/>
    </source>
</evidence>
<keyword evidence="7" id="KW-0969">Cilium</keyword>
<evidence type="ECO:0000256" key="7">
    <source>
        <dbReference type="ARBA" id="ARBA00023069"/>
    </source>
</evidence>
<evidence type="ECO:0000256" key="6">
    <source>
        <dbReference type="ARBA" id="ARBA00023054"/>
    </source>
</evidence>
<dbReference type="EMBL" id="CAACVG010008352">
    <property type="protein sequence ID" value="VEN49446.1"/>
    <property type="molecule type" value="Genomic_DNA"/>
</dbReference>
<dbReference type="Pfam" id="PF23602">
    <property type="entry name" value="CS_DNAAF11_C"/>
    <property type="match status" value="1"/>
</dbReference>
<keyword evidence="8" id="KW-0966">Cell projection</keyword>
<comment type="similarity">
    <text evidence="9">Belongs to the tilB family.</text>
</comment>
<dbReference type="GO" id="GO:0036158">
    <property type="term" value="P:outer dynein arm assembly"/>
    <property type="evidence" value="ECO:0007669"/>
    <property type="project" value="TreeGrafter"/>
</dbReference>
<feature type="region of interest" description="Disordered" evidence="10">
    <location>
        <begin position="221"/>
        <end position="241"/>
    </location>
</feature>
<accession>A0A653CNW1</accession>
<dbReference type="AlphaFoldDB" id="A0A653CNW1"/>
<evidence type="ECO:0000256" key="3">
    <source>
        <dbReference type="ARBA" id="ARBA00022490"/>
    </source>
</evidence>
<keyword evidence="4" id="KW-0433">Leucine-rich repeat</keyword>
<keyword evidence="3" id="KW-0963">Cytoplasm</keyword>
<proteinExistence type="inferred from homology"/>
<evidence type="ECO:0000256" key="2">
    <source>
        <dbReference type="ARBA" id="ARBA00004496"/>
    </source>
</evidence>
<keyword evidence="5" id="KW-0677">Repeat</keyword>
<dbReference type="InterPro" id="IPR001611">
    <property type="entry name" value="Leu-rich_rpt"/>
</dbReference>
<dbReference type="GO" id="GO:0005737">
    <property type="term" value="C:cytoplasm"/>
    <property type="evidence" value="ECO:0007669"/>
    <property type="project" value="UniProtKB-SubCell"/>
</dbReference>
<evidence type="ECO:0000313" key="13">
    <source>
        <dbReference type="Proteomes" id="UP000410492"/>
    </source>
</evidence>
<organism evidence="12 13">
    <name type="scientific">Callosobruchus maculatus</name>
    <name type="common">Southern cowpea weevil</name>
    <name type="synonym">Pulse bruchid</name>
    <dbReference type="NCBI Taxonomy" id="64391"/>
    <lineage>
        <taxon>Eukaryota</taxon>
        <taxon>Metazoa</taxon>
        <taxon>Ecdysozoa</taxon>
        <taxon>Arthropoda</taxon>
        <taxon>Hexapoda</taxon>
        <taxon>Insecta</taxon>
        <taxon>Pterygota</taxon>
        <taxon>Neoptera</taxon>
        <taxon>Endopterygota</taxon>
        <taxon>Coleoptera</taxon>
        <taxon>Polyphaga</taxon>
        <taxon>Cucujiformia</taxon>
        <taxon>Chrysomeloidea</taxon>
        <taxon>Chrysomelidae</taxon>
        <taxon>Bruchinae</taxon>
        <taxon>Bruchini</taxon>
        <taxon>Callosobruchus</taxon>
    </lineage>
</organism>
<comment type="subcellular location">
    <subcellularLocation>
        <location evidence="1">Cell projection</location>
        <location evidence="1">Cilium</location>
    </subcellularLocation>
    <subcellularLocation>
        <location evidence="2">Cytoplasm</location>
    </subcellularLocation>
</comment>
<keyword evidence="6" id="KW-0175">Coiled coil</keyword>
<dbReference type="InterPro" id="IPR032675">
    <property type="entry name" value="LRR_dom_sf"/>
</dbReference>
<feature type="domain" description="U2A'/phosphoprotein 32 family A C-terminal" evidence="11">
    <location>
        <begin position="128"/>
        <end position="146"/>
    </location>
</feature>
<dbReference type="FunFam" id="3.80.10.10:FF:000052">
    <property type="entry name" value="Leucine rich repeat containing 6"/>
    <property type="match status" value="1"/>
</dbReference>
<dbReference type="InterPro" id="IPR056496">
    <property type="entry name" value="CS_DNAAF11_C"/>
</dbReference>
<dbReference type="SMART" id="SM00446">
    <property type="entry name" value="LRRcap"/>
    <property type="match status" value="1"/>
</dbReference>
<evidence type="ECO:0000256" key="1">
    <source>
        <dbReference type="ARBA" id="ARBA00004138"/>
    </source>
</evidence>
<evidence type="ECO:0000256" key="5">
    <source>
        <dbReference type="ARBA" id="ARBA00022737"/>
    </source>
</evidence>
<gene>
    <name evidence="12" type="ORF">CALMAC_LOCUS10554</name>
</gene>
<dbReference type="PROSITE" id="PS51450">
    <property type="entry name" value="LRR"/>
    <property type="match status" value="3"/>
</dbReference>
<dbReference type="Pfam" id="PF14580">
    <property type="entry name" value="LRR_9"/>
    <property type="match status" value="1"/>
</dbReference>
<dbReference type="SMART" id="SM00365">
    <property type="entry name" value="LRR_SD22"/>
    <property type="match status" value="2"/>
</dbReference>
<dbReference type="Proteomes" id="UP000410492">
    <property type="component" value="Unassembled WGS sequence"/>
</dbReference>
<dbReference type="OrthoDB" id="10250990at2759"/>
<evidence type="ECO:0000256" key="10">
    <source>
        <dbReference type="SAM" id="MobiDB-lite"/>
    </source>
</evidence>
<evidence type="ECO:0000259" key="11">
    <source>
        <dbReference type="SMART" id="SM00446"/>
    </source>
</evidence>
<dbReference type="PANTHER" id="PTHR18849">
    <property type="entry name" value="LEUCINE RICH REPEAT PROTEIN"/>
    <property type="match status" value="1"/>
</dbReference>
<evidence type="ECO:0000256" key="9">
    <source>
        <dbReference type="ARBA" id="ARBA00049982"/>
    </source>
</evidence>